<name>A0A382Y0G4_9ZZZZ</name>
<sequence>MAKGAILAHTTRLSERTFRKGHVLTPEDVQSMQTEGIEELIV</sequence>
<evidence type="ECO:0000313" key="1">
    <source>
        <dbReference type="EMBL" id="SVD76857.1"/>
    </source>
</evidence>
<dbReference type="AlphaFoldDB" id="A0A382Y0G4"/>
<dbReference type="EMBL" id="UINC01172001">
    <property type="protein sequence ID" value="SVD76857.1"/>
    <property type="molecule type" value="Genomic_DNA"/>
</dbReference>
<feature type="non-terminal residue" evidence="1">
    <location>
        <position position="1"/>
    </location>
</feature>
<protein>
    <submittedName>
        <fullName evidence="1">Uncharacterized protein</fullName>
    </submittedName>
</protein>
<accession>A0A382Y0G4</accession>
<gene>
    <name evidence="1" type="ORF">METZ01_LOCUS429711</name>
</gene>
<feature type="non-terminal residue" evidence="1">
    <location>
        <position position="42"/>
    </location>
</feature>
<reference evidence="1" key="1">
    <citation type="submission" date="2018-05" db="EMBL/GenBank/DDBJ databases">
        <authorList>
            <person name="Lanie J.A."/>
            <person name="Ng W.-L."/>
            <person name="Kazmierczak K.M."/>
            <person name="Andrzejewski T.M."/>
            <person name="Davidsen T.M."/>
            <person name="Wayne K.J."/>
            <person name="Tettelin H."/>
            <person name="Glass J.I."/>
            <person name="Rusch D."/>
            <person name="Podicherti R."/>
            <person name="Tsui H.-C.T."/>
            <person name="Winkler M.E."/>
        </authorList>
    </citation>
    <scope>NUCLEOTIDE SEQUENCE</scope>
</reference>
<proteinExistence type="predicted"/>
<organism evidence="1">
    <name type="scientific">marine metagenome</name>
    <dbReference type="NCBI Taxonomy" id="408172"/>
    <lineage>
        <taxon>unclassified sequences</taxon>
        <taxon>metagenomes</taxon>
        <taxon>ecological metagenomes</taxon>
    </lineage>
</organism>